<reference evidence="1 2" key="1">
    <citation type="journal article" date="2023" name="Microbiol. Resour. Announc.">
        <title>Complete Genome Sequence of Imperialibacter roseus strain P4T.</title>
        <authorList>
            <person name="Tizabi D.R."/>
            <person name="Bachvaroff T."/>
            <person name="Hill R.T."/>
        </authorList>
    </citation>
    <scope>NUCLEOTIDE SEQUENCE [LARGE SCALE GENOMIC DNA]</scope>
    <source>
        <strain evidence="1 2">P4T</strain>
    </source>
</reference>
<organism evidence="1 2">
    <name type="scientific">Imperialibacter roseus</name>
    <dbReference type="NCBI Taxonomy" id="1324217"/>
    <lineage>
        <taxon>Bacteria</taxon>
        <taxon>Pseudomonadati</taxon>
        <taxon>Bacteroidota</taxon>
        <taxon>Cytophagia</taxon>
        <taxon>Cytophagales</taxon>
        <taxon>Flammeovirgaceae</taxon>
        <taxon>Imperialibacter</taxon>
    </lineage>
</organism>
<name>A0ABZ0IPE0_9BACT</name>
<protein>
    <submittedName>
        <fullName evidence="1">Glycosyltransferase family 4 protein</fullName>
        <ecNumber evidence="1">2.4.-.-</ecNumber>
    </submittedName>
</protein>
<proteinExistence type="predicted"/>
<evidence type="ECO:0000313" key="1">
    <source>
        <dbReference type="EMBL" id="WOK05586.1"/>
    </source>
</evidence>
<dbReference type="CDD" id="cd03801">
    <property type="entry name" value="GT4_PimA-like"/>
    <property type="match status" value="1"/>
</dbReference>
<accession>A0ABZ0IPE0</accession>
<dbReference type="Gene3D" id="3.40.50.2000">
    <property type="entry name" value="Glycogen Phosphorylase B"/>
    <property type="match status" value="1"/>
</dbReference>
<dbReference type="EMBL" id="CP136051">
    <property type="protein sequence ID" value="WOK05586.1"/>
    <property type="molecule type" value="Genomic_DNA"/>
</dbReference>
<keyword evidence="2" id="KW-1185">Reference proteome</keyword>
<keyword evidence="1" id="KW-0808">Transferase</keyword>
<dbReference type="SUPFAM" id="SSF53756">
    <property type="entry name" value="UDP-Glycosyltransferase/glycogen phosphorylase"/>
    <property type="match status" value="1"/>
</dbReference>
<dbReference type="RefSeq" id="WP_317488344.1">
    <property type="nucleotide sequence ID" value="NZ_CP136051.1"/>
</dbReference>
<dbReference type="EC" id="2.4.-.-" evidence="1"/>
<keyword evidence="1" id="KW-0328">Glycosyltransferase</keyword>
<dbReference type="GO" id="GO:0016757">
    <property type="term" value="F:glycosyltransferase activity"/>
    <property type="evidence" value="ECO:0007669"/>
    <property type="project" value="UniProtKB-KW"/>
</dbReference>
<dbReference type="Proteomes" id="UP001302349">
    <property type="component" value="Chromosome"/>
</dbReference>
<sequence>MKILFLFPYPLEQAPSQRFRFEQYFAALLKAGHSIDSQSFWGEYYWKVLYKKGNALQKVWGLVNGFGRRFKVLSRLPSADFVFIHRELTPLGPPIFEWLIIKVFRKKVILDFDDAIWLPNTSESNKIAAWLKWHSKTESVCRWAWKVSAGNSYLTNYAKQFNDNVVINPTTIDTEHHHRINKKTKHTNDPILIGWTGSHSTLPYLDMLWPVLEQLSKDENFSFRVISNQPPLVNYSWLEFIAWNKETEIDDLAAIDIGVMPLTDDKWSKGKCGFKALQYMALEISTVASPVGVNTDIIKDGINGLMATNTEEWVFALKKLIKSTALRTQLSEEGRRTVENTYSVKANTRNFLELFGK</sequence>
<dbReference type="Pfam" id="PF13692">
    <property type="entry name" value="Glyco_trans_1_4"/>
    <property type="match status" value="1"/>
</dbReference>
<evidence type="ECO:0000313" key="2">
    <source>
        <dbReference type="Proteomes" id="UP001302349"/>
    </source>
</evidence>
<gene>
    <name evidence="1" type="ORF">RT717_21145</name>
</gene>